<reference evidence="2 3" key="1">
    <citation type="submission" date="2016-10" db="EMBL/GenBank/DDBJ databases">
        <authorList>
            <person name="de Groot N.N."/>
        </authorList>
    </citation>
    <scope>NUCLEOTIDE SEQUENCE [LARGE SCALE GENOMIC DNA]</scope>
    <source>
        <strain evidence="2 3">DSM 21771</strain>
    </source>
</reference>
<dbReference type="InterPro" id="IPR020843">
    <property type="entry name" value="ER"/>
</dbReference>
<dbReference type="Pfam" id="PF08240">
    <property type="entry name" value="ADH_N"/>
    <property type="match status" value="1"/>
</dbReference>
<dbReference type="InterPro" id="IPR013154">
    <property type="entry name" value="ADH-like_N"/>
</dbReference>
<accession>A0A1G8PD68</accession>
<dbReference type="SMART" id="SM00829">
    <property type="entry name" value="PKS_ER"/>
    <property type="match status" value="1"/>
</dbReference>
<evidence type="ECO:0000313" key="3">
    <source>
        <dbReference type="Proteomes" id="UP000198853"/>
    </source>
</evidence>
<dbReference type="InterPro" id="IPR036291">
    <property type="entry name" value="NAD(P)-bd_dom_sf"/>
</dbReference>
<dbReference type="Proteomes" id="UP000198853">
    <property type="component" value="Unassembled WGS sequence"/>
</dbReference>
<dbReference type="PANTHER" id="PTHR43677:SF1">
    <property type="entry name" value="ACRYLYL-COA REDUCTASE ACUI-RELATED"/>
    <property type="match status" value="1"/>
</dbReference>
<sequence length="328" mass="35380">MSFHALVAEKVNDNVQVNVKTLTEDDLPEGDVLIRVHYSSVNYKDGLATLAKGNVVTGYPIVSGIDLAGVIEDSQDNRYQAGQEVIVTTYDLGVSQHGGYSEYARVPADWVVPMPTGLDARSAMIYGTAGFTAASSVNQIEDGGIMPEDGEVLVTGASGGVGSLAVAMLAKRGFQVTASTGKKEAREELQALGVTKIVSREDVQPEKIRPLDKGRWAAVVDPVGGQTLAYALSTTKQHGIVALSGMTGGTLFKGNVFPFILRGVQLRGIETGYLNTEQRQHIWQRLSSDLYIQDKFTGMVHEYSLEQLPDAFDTILKAQMRGRAIVKM</sequence>
<dbReference type="EMBL" id="FNEN01000008">
    <property type="protein sequence ID" value="SDI90276.1"/>
    <property type="molecule type" value="Genomic_DNA"/>
</dbReference>
<dbReference type="AlphaFoldDB" id="A0A1G8PD68"/>
<dbReference type="OrthoDB" id="9782155at2"/>
<dbReference type="InterPro" id="IPR013149">
    <property type="entry name" value="ADH-like_C"/>
</dbReference>
<dbReference type="InterPro" id="IPR014188">
    <property type="entry name" value="Acrylyl-CoA_reductase_AcuI"/>
</dbReference>
<dbReference type="SUPFAM" id="SSF51735">
    <property type="entry name" value="NAD(P)-binding Rossmann-fold domains"/>
    <property type="match status" value="1"/>
</dbReference>
<gene>
    <name evidence="2" type="ORF">SAMN04488123_10869</name>
</gene>
<dbReference type="InterPro" id="IPR011032">
    <property type="entry name" value="GroES-like_sf"/>
</dbReference>
<dbReference type="Gene3D" id="3.40.50.720">
    <property type="entry name" value="NAD(P)-binding Rossmann-like Domain"/>
    <property type="match status" value="1"/>
</dbReference>
<dbReference type="SUPFAM" id="SSF50129">
    <property type="entry name" value="GroES-like"/>
    <property type="match status" value="1"/>
</dbReference>
<name>A0A1G8PD68_9BACI</name>
<evidence type="ECO:0000313" key="2">
    <source>
        <dbReference type="EMBL" id="SDI90276.1"/>
    </source>
</evidence>
<feature type="domain" description="Enoyl reductase (ER)" evidence="1">
    <location>
        <begin position="10"/>
        <end position="326"/>
    </location>
</feature>
<dbReference type="Gene3D" id="3.90.180.10">
    <property type="entry name" value="Medium-chain alcohol dehydrogenases, catalytic domain"/>
    <property type="match status" value="1"/>
</dbReference>
<evidence type="ECO:0000259" key="1">
    <source>
        <dbReference type="SMART" id="SM00829"/>
    </source>
</evidence>
<dbReference type="Pfam" id="PF00107">
    <property type="entry name" value="ADH_zinc_N"/>
    <property type="match status" value="1"/>
</dbReference>
<organism evidence="2 3">
    <name type="scientific">Natribacillus halophilus</name>
    <dbReference type="NCBI Taxonomy" id="549003"/>
    <lineage>
        <taxon>Bacteria</taxon>
        <taxon>Bacillati</taxon>
        <taxon>Bacillota</taxon>
        <taxon>Bacilli</taxon>
        <taxon>Bacillales</taxon>
        <taxon>Bacillaceae</taxon>
        <taxon>Natribacillus</taxon>
    </lineage>
</organism>
<dbReference type="GO" id="GO:0043957">
    <property type="term" value="F:acryloyl-CoA reductase (NADPH) activity"/>
    <property type="evidence" value="ECO:0007669"/>
    <property type="project" value="TreeGrafter"/>
</dbReference>
<dbReference type="InterPro" id="IPR051397">
    <property type="entry name" value="Zn-ADH-like_protein"/>
</dbReference>
<dbReference type="RefSeq" id="WP_090398651.1">
    <property type="nucleotide sequence ID" value="NZ_FNEN01000008.1"/>
</dbReference>
<dbReference type="NCBIfam" id="TIGR02823">
    <property type="entry name" value="oxido_YhdH"/>
    <property type="match status" value="1"/>
</dbReference>
<proteinExistence type="predicted"/>
<keyword evidence="3" id="KW-1185">Reference proteome</keyword>
<protein>
    <submittedName>
        <fullName evidence="2">Putative quinone oxidoreductase, YhdH/YhfP family</fullName>
    </submittedName>
</protein>
<dbReference type="PANTHER" id="PTHR43677">
    <property type="entry name" value="SHORT-CHAIN DEHYDROGENASE/REDUCTASE"/>
    <property type="match status" value="1"/>
</dbReference>